<proteinExistence type="predicted"/>
<evidence type="ECO:0000313" key="1">
    <source>
        <dbReference type="EMBL" id="CAG8728247.1"/>
    </source>
</evidence>
<dbReference type="EMBL" id="CAJVPT010041596">
    <property type="protein sequence ID" value="CAG8728247.1"/>
    <property type="molecule type" value="Genomic_DNA"/>
</dbReference>
<feature type="non-terminal residue" evidence="1">
    <location>
        <position position="240"/>
    </location>
</feature>
<accession>A0ACA9PXP6</accession>
<comment type="caution">
    <text evidence="1">The sequence shown here is derived from an EMBL/GenBank/DDBJ whole genome shotgun (WGS) entry which is preliminary data.</text>
</comment>
<gene>
    <name evidence="1" type="ORF">ACOLOM_LOCUS11482</name>
</gene>
<protein>
    <submittedName>
        <fullName evidence="1">3044_t:CDS:1</fullName>
    </submittedName>
</protein>
<reference evidence="1" key="1">
    <citation type="submission" date="2021-06" db="EMBL/GenBank/DDBJ databases">
        <authorList>
            <person name="Kallberg Y."/>
            <person name="Tangrot J."/>
            <person name="Rosling A."/>
        </authorList>
    </citation>
    <scope>NUCLEOTIDE SEQUENCE</scope>
    <source>
        <strain evidence="1">CL356</strain>
    </source>
</reference>
<keyword evidence="2" id="KW-1185">Reference proteome</keyword>
<dbReference type="Proteomes" id="UP000789525">
    <property type="component" value="Unassembled WGS sequence"/>
</dbReference>
<sequence>REGKQTRWGAGCCAEGSAGQAPLSKAAGREDERKKWDKGESWESVRLPGGIRYSWASSFWRRRGFDIVMERVKRPNKYDNEDEEGKQAYWRTGNSQGLPPKGGRGCRDSQFRGTFFSTFISTDQLTDTYGRLSPTTRGMALASEPKVASCPRNTVSPNPNGFTFLNVIFKFLEVDVQQVRSNAGPHWDYAEPLLGRANGWLAHALHHASSRLLANGSVMGQACRSKHFIRLAIRILMKHQ</sequence>
<feature type="non-terminal residue" evidence="1">
    <location>
        <position position="1"/>
    </location>
</feature>
<evidence type="ECO:0000313" key="2">
    <source>
        <dbReference type="Proteomes" id="UP000789525"/>
    </source>
</evidence>
<name>A0ACA9PXP6_9GLOM</name>
<organism evidence="1 2">
    <name type="scientific">Acaulospora colombiana</name>
    <dbReference type="NCBI Taxonomy" id="27376"/>
    <lineage>
        <taxon>Eukaryota</taxon>
        <taxon>Fungi</taxon>
        <taxon>Fungi incertae sedis</taxon>
        <taxon>Mucoromycota</taxon>
        <taxon>Glomeromycotina</taxon>
        <taxon>Glomeromycetes</taxon>
        <taxon>Diversisporales</taxon>
        <taxon>Acaulosporaceae</taxon>
        <taxon>Acaulospora</taxon>
    </lineage>
</organism>